<accession>A0A917GN64</accession>
<dbReference type="Pfam" id="PF00171">
    <property type="entry name" value="Aldedh"/>
    <property type="match status" value="1"/>
</dbReference>
<dbReference type="RefSeq" id="WP_188535403.1">
    <property type="nucleotide sequence ID" value="NZ_BMEQ01000005.1"/>
</dbReference>
<evidence type="ECO:0000256" key="2">
    <source>
        <dbReference type="SAM" id="MobiDB-lite"/>
    </source>
</evidence>
<evidence type="ECO:0000313" key="4">
    <source>
        <dbReference type="EMBL" id="GGG51656.1"/>
    </source>
</evidence>
<dbReference type="InterPro" id="IPR016161">
    <property type="entry name" value="Ald_DH/histidinol_DH"/>
</dbReference>
<evidence type="ECO:0000256" key="1">
    <source>
        <dbReference type="ARBA" id="ARBA00023002"/>
    </source>
</evidence>
<evidence type="ECO:0000259" key="3">
    <source>
        <dbReference type="Pfam" id="PF00171"/>
    </source>
</evidence>
<comment type="caution">
    <text evidence="4">The sequence shown here is derived from an EMBL/GenBank/DDBJ whole genome shotgun (WGS) entry which is preliminary data.</text>
</comment>
<dbReference type="InterPro" id="IPR016162">
    <property type="entry name" value="Ald_DH_N"/>
</dbReference>
<dbReference type="CDD" id="cd07129">
    <property type="entry name" value="ALDH_KGSADH"/>
    <property type="match status" value="1"/>
</dbReference>
<dbReference type="GO" id="GO:0016620">
    <property type="term" value="F:oxidoreductase activity, acting on the aldehyde or oxo group of donors, NAD or NADP as acceptor"/>
    <property type="evidence" value="ECO:0007669"/>
    <property type="project" value="InterPro"/>
</dbReference>
<name>A0A917GN64_9MICC</name>
<proteinExistence type="predicted"/>
<dbReference type="EMBL" id="BMEQ01000005">
    <property type="protein sequence ID" value="GGG51656.1"/>
    <property type="molecule type" value="Genomic_DNA"/>
</dbReference>
<organism evidence="4 5">
    <name type="scientific">Kocuria dechangensis</name>
    <dbReference type="NCBI Taxonomy" id="1176249"/>
    <lineage>
        <taxon>Bacteria</taxon>
        <taxon>Bacillati</taxon>
        <taxon>Actinomycetota</taxon>
        <taxon>Actinomycetes</taxon>
        <taxon>Micrococcales</taxon>
        <taxon>Micrococcaceae</taxon>
        <taxon>Kocuria</taxon>
    </lineage>
</organism>
<sequence>MSTQTTTLSGRSIIAGHEVAGSAGTTRGIDPATNAELEPSYSLIDEAQLAGATAAAEDAAASFGALDPETHAGFLERIAENIEAVGPEIVARAGAETGLPEPRLNGELARTTGQLRLFAKVVRQGDHRGVRIEPALPGRTPLPRPDLRQRRIPLGPVAVFGASNFPLAFSTAGGDTASALAAGCPVVFKAHNAHPGTGEIVGRAVTDAVRECGLHPGVFSLVYGPGASIGQALVKDPAIRAVGFTGSRAAGTSLMAAAAARPEPIPVYAEMSSVNPVFVLEGALRGDVEALARGYVTSLTGSSGQLCTAPGLLFAPAGEAGEAFVVAVERALADAAGQTMLTPGIAGAWQEGVEALGAQQGVDVVARGGQGPTENAPAPVVFESDVPTFRANPVLQEEIFGAASLVVRYASAEELADAARSMEGQLTATLHLAEEDHRTESALLPVLERKAGRILANGWPTGVDVGDAMVHGGPFPATSDSRTTSVGTLAIERFLRPVAYQNIPDALLPAPVQQANPWRLNRRVDGALQLADAPTQEPAPEGDRA</sequence>
<dbReference type="Gene3D" id="3.40.605.10">
    <property type="entry name" value="Aldehyde Dehydrogenase, Chain A, domain 1"/>
    <property type="match status" value="1"/>
</dbReference>
<dbReference type="InterPro" id="IPR044151">
    <property type="entry name" value="ALDH_KGSADH"/>
</dbReference>
<evidence type="ECO:0000313" key="5">
    <source>
        <dbReference type="Proteomes" id="UP000638848"/>
    </source>
</evidence>
<keyword evidence="5" id="KW-1185">Reference proteome</keyword>
<dbReference type="InterPro" id="IPR015590">
    <property type="entry name" value="Aldehyde_DH_dom"/>
</dbReference>
<dbReference type="SUPFAM" id="SSF53720">
    <property type="entry name" value="ALDH-like"/>
    <property type="match status" value="1"/>
</dbReference>
<gene>
    <name evidence="4" type="ORF">GCM10011374_12880</name>
</gene>
<dbReference type="Proteomes" id="UP000638848">
    <property type="component" value="Unassembled WGS sequence"/>
</dbReference>
<feature type="domain" description="Aldehyde dehydrogenase" evidence="3">
    <location>
        <begin position="24"/>
        <end position="462"/>
    </location>
</feature>
<dbReference type="Gene3D" id="3.40.309.10">
    <property type="entry name" value="Aldehyde Dehydrogenase, Chain A, domain 2"/>
    <property type="match status" value="1"/>
</dbReference>
<dbReference type="InterPro" id="IPR016163">
    <property type="entry name" value="Ald_DH_C"/>
</dbReference>
<protein>
    <submittedName>
        <fullName evidence="4">2,5-dioxovalerate dehydrogenase</fullName>
    </submittedName>
</protein>
<feature type="region of interest" description="Disordered" evidence="2">
    <location>
        <begin position="526"/>
        <end position="545"/>
    </location>
</feature>
<dbReference type="PANTHER" id="PTHR43353:SF3">
    <property type="entry name" value="ALDEHYDE DEHYDROGENASE-RELATED"/>
    <property type="match status" value="1"/>
</dbReference>
<dbReference type="PANTHER" id="PTHR43353">
    <property type="entry name" value="SUCCINATE-SEMIALDEHYDE DEHYDROGENASE, MITOCHONDRIAL"/>
    <property type="match status" value="1"/>
</dbReference>
<reference evidence="4" key="2">
    <citation type="submission" date="2020-09" db="EMBL/GenBank/DDBJ databases">
        <authorList>
            <person name="Sun Q."/>
            <person name="Zhou Y."/>
        </authorList>
    </citation>
    <scope>NUCLEOTIDE SEQUENCE</scope>
    <source>
        <strain evidence="4">CGMCC 1.12187</strain>
    </source>
</reference>
<dbReference type="AlphaFoldDB" id="A0A917GN64"/>
<keyword evidence="1" id="KW-0560">Oxidoreductase</keyword>
<dbReference type="InterPro" id="IPR050740">
    <property type="entry name" value="Aldehyde_DH_Superfamily"/>
</dbReference>
<reference evidence="4" key="1">
    <citation type="journal article" date="2014" name="Int. J. Syst. Evol. Microbiol.">
        <title>Complete genome sequence of Corynebacterium casei LMG S-19264T (=DSM 44701T), isolated from a smear-ripened cheese.</title>
        <authorList>
            <consortium name="US DOE Joint Genome Institute (JGI-PGF)"/>
            <person name="Walter F."/>
            <person name="Albersmeier A."/>
            <person name="Kalinowski J."/>
            <person name="Ruckert C."/>
        </authorList>
    </citation>
    <scope>NUCLEOTIDE SEQUENCE</scope>
    <source>
        <strain evidence="4">CGMCC 1.12187</strain>
    </source>
</reference>